<sequence length="184" mass="20240">MVKTEGWWIAGCEELARYFAAMGIENPNAGSPQFGFYQRDGEWKYAVVSKLKTAEQISLDDYLEQKGGQAETQAENEIEAEPVSGGVEAAIELVRAAGYAVLEVDSVGVPIIPDYVEGVVWNGEEHKRDALIVARCQHGYIAPAAKGFGLEFYQNAKLKTKLSLAEILREKGIDPEAFEIINDL</sequence>
<keyword evidence="2" id="KW-1185">Reference proteome</keyword>
<dbReference type="RefSeq" id="WP_143154078.1">
    <property type="nucleotide sequence ID" value="NZ_FQYI01000008.1"/>
</dbReference>
<evidence type="ECO:0000313" key="1">
    <source>
        <dbReference type="EMBL" id="SHJ06257.1"/>
    </source>
</evidence>
<organism evidence="1 2">
    <name type="scientific">Cruoricaptor ignavus</name>
    <dbReference type="NCBI Taxonomy" id="1118202"/>
    <lineage>
        <taxon>Bacteria</taxon>
        <taxon>Pseudomonadati</taxon>
        <taxon>Bacteroidota</taxon>
        <taxon>Flavobacteriia</taxon>
        <taxon>Flavobacteriales</taxon>
        <taxon>Weeksellaceae</taxon>
        <taxon>Cruoricaptor</taxon>
    </lineage>
</organism>
<accession>A0A1M6G8V6</accession>
<proteinExistence type="predicted"/>
<dbReference type="STRING" id="1118202.SAMN05443429_10897"/>
<evidence type="ECO:0000313" key="2">
    <source>
        <dbReference type="Proteomes" id="UP000184335"/>
    </source>
</evidence>
<name>A0A1M6G8V6_9FLAO</name>
<dbReference type="AlphaFoldDB" id="A0A1M6G8V6"/>
<protein>
    <submittedName>
        <fullName evidence="1">Uncharacterized protein</fullName>
    </submittedName>
</protein>
<gene>
    <name evidence="1" type="ORF">SAMN05443429_10897</name>
</gene>
<reference evidence="1 2" key="1">
    <citation type="submission" date="2016-11" db="EMBL/GenBank/DDBJ databases">
        <authorList>
            <person name="Jaros S."/>
            <person name="Januszkiewicz K."/>
            <person name="Wedrychowicz H."/>
        </authorList>
    </citation>
    <scope>NUCLEOTIDE SEQUENCE [LARGE SCALE GENOMIC DNA]</scope>
    <source>
        <strain evidence="1 2">DSM 25479</strain>
    </source>
</reference>
<dbReference type="Proteomes" id="UP000184335">
    <property type="component" value="Unassembled WGS sequence"/>
</dbReference>
<dbReference type="EMBL" id="FQYI01000008">
    <property type="protein sequence ID" value="SHJ06257.1"/>
    <property type="molecule type" value="Genomic_DNA"/>
</dbReference>